<sequence length="128" mass="13944">MLAVAVFFFVQVLSIKAQTTGCNSNEDCLSTECCRWWNSARPMVEPLFFISSSANPDATVGYCGPPAQDGEMCTLAYDSSPCNCESGLGCWAGTEGVYPAFGICRTPEYIQRAWDTWNQNNNLPCVSG</sequence>
<feature type="signal peptide" evidence="1">
    <location>
        <begin position="1"/>
        <end position="17"/>
    </location>
</feature>
<keyword evidence="1" id="KW-0732">Signal</keyword>
<reference evidence="2" key="1">
    <citation type="submission" date="2022-01" db="EMBL/GenBank/DDBJ databases">
        <authorList>
            <person name="Braso-Vives M."/>
        </authorList>
    </citation>
    <scope>NUCLEOTIDE SEQUENCE</scope>
</reference>
<dbReference type="Proteomes" id="UP000838412">
    <property type="component" value="Chromosome 1"/>
</dbReference>
<accession>A0A8J9YQG4</accession>
<gene>
    <name evidence="2" type="primary">Hypp363</name>
    <name evidence="2" type="ORF">BLAG_LOCUS1204</name>
</gene>
<organism evidence="2 3">
    <name type="scientific">Branchiostoma lanceolatum</name>
    <name type="common">Common lancelet</name>
    <name type="synonym">Amphioxus lanceolatum</name>
    <dbReference type="NCBI Taxonomy" id="7740"/>
    <lineage>
        <taxon>Eukaryota</taxon>
        <taxon>Metazoa</taxon>
        <taxon>Chordata</taxon>
        <taxon>Cephalochordata</taxon>
        <taxon>Leptocardii</taxon>
        <taxon>Amphioxiformes</taxon>
        <taxon>Branchiostomatidae</taxon>
        <taxon>Branchiostoma</taxon>
    </lineage>
</organism>
<feature type="chain" id="PRO_5035454043" evidence="1">
    <location>
        <begin position="18"/>
        <end position="128"/>
    </location>
</feature>
<evidence type="ECO:0000313" key="3">
    <source>
        <dbReference type="Proteomes" id="UP000838412"/>
    </source>
</evidence>
<dbReference type="AlphaFoldDB" id="A0A8J9YQG4"/>
<evidence type="ECO:0000256" key="1">
    <source>
        <dbReference type="SAM" id="SignalP"/>
    </source>
</evidence>
<evidence type="ECO:0000313" key="2">
    <source>
        <dbReference type="EMBL" id="CAH1231066.1"/>
    </source>
</evidence>
<dbReference type="EMBL" id="OV696686">
    <property type="protein sequence ID" value="CAH1231066.1"/>
    <property type="molecule type" value="Genomic_DNA"/>
</dbReference>
<protein>
    <submittedName>
        <fullName evidence="2">Hypp363 protein</fullName>
    </submittedName>
</protein>
<name>A0A8J9YQG4_BRALA</name>
<proteinExistence type="predicted"/>
<dbReference type="OrthoDB" id="9990862at2759"/>
<keyword evidence="3" id="KW-1185">Reference proteome</keyword>